<evidence type="ECO:0000256" key="3">
    <source>
        <dbReference type="SAM" id="Phobius"/>
    </source>
</evidence>
<evidence type="ECO:0000256" key="2">
    <source>
        <dbReference type="SAM" id="MobiDB-lite"/>
    </source>
</evidence>
<dbReference type="GO" id="GO:0008270">
    <property type="term" value="F:zinc ion binding"/>
    <property type="evidence" value="ECO:0007669"/>
    <property type="project" value="UniProtKB-KW"/>
</dbReference>
<feature type="compositionally biased region" description="Low complexity" evidence="2">
    <location>
        <begin position="64"/>
        <end position="79"/>
    </location>
</feature>
<feature type="domain" description="RING-type" evidence="4">
    <location>
        <begin position="110"/>
        <end position="152"/>
    </location>
</feature>
<dbReference type="EMBL" id="JAAALK010000286">
    <property type="protein sequence ID" value="KAG8063431.1"/>
    <property type="molecule type" value="Genomic_DNA"/>
</dbReference>
<comment type="caution">
    <text evidence="5">The sequence shown here is derived from an EMBL/GenBank/DDBJ whole genome shotgun (WGS) entry which is preliminary data.</text>
</comment>
<dbReference type="CDD" id="cd16461">
    <property type="entry name" value="RING-H2_EL5-like"/>
    <property type="match status" value="1"/>
</dbReference>
<name>A0A8J5RZ59_ZIZPA</name>
<dbReference type="SMART" id="SM00184">
    <property type="entry name" value="RING"/>
    <property type="match status" value="1"/>
</dbReference>
<proteinExistence type="predicted"/>
<evidence type="ECO:0000313" key="6">
    <source>
        <dbReference type="Proteomes" id="UP000729402"/>
    </source>
</evidence>
<keyword evidence="3" id="KW-0812">Transmembrane</keyword>
<feature type="transmembrane region" description="Helical" evidence="3">
    <location>
        <begin position="15"/>
        <end position="37"/>
    </location>
</feature>
<evidence type="ECO:0000256" key="1">
    <source>
        <dbReference type="PROSITE-ProRule" id="PRU00175"/>
    </source>
</evidence>
<dbReference type="OrthoDB" id="8062037at2759"/>
<keyword evidence="3" id="KW-0472">Membrane</keyword>
<dbReference type="Pfam" id="PF13639">
    <property type="entry name" value="zf-RING_2"/>
    <property type="match status" value="1"/>
</dbReference>
<evidence type="ECO:0000259" key="4">
    <source>
        <dbReference type="PROSITE" id="PS50089"/>
    </source>
</evidence>
<accession>A0A8J5RZ59</accession>
<dbReference type="PANTHER" id="PTHR45676:SF29">
    <property type="entry name" value="OS05G0360400 PROTEIN"/>
    <property type="match status" value="1"/>
</dbReference>
<keyword evidence="1" id="KW-0863">Zinc-finger</keyword>
<protein>
    <recommendedName>
        <fullName evidence="4">RING-type domain-containing protein</fullName>
    </recommendedName>
</protein>
<reference evidence="5" key="1">
    <citation type="journal article" date="2021" name="bioRxiv">
        <title>Whole Genome Assembly and Annotation of Northern Wild Rice, Zizania palustris L., Supports a Whole Genome Duplication in the Zizania Genus.</title>
        <authorList>
            <person name="Haas M."/>
            <person name="Kono T."/>
            <person name="Macchietto M."/>
            <person name="Millas R."/>
            <person name="McGilp L."/>
            <person name="Shao M."/>
            <person name="Duquette J."/>
            <person name="Hirsch C.N."/>
            <person name="Kimball J."/>
        </authorList>
    </citation>
    <scope>NUCLEOTIDE SEQUENCE</scope>
    <source>
        <tissue evidence="5">Fresh leaf tissue</tissue>
    </source>
</reference>
<sequence length="176" mass="18075">MARRCLTSSSDLHGLAVKFAVAGNAVVAVLLFAFVVWRIFFWGRDEREGGGQGGAGAAPHEADGAASSSSGGSSPCASPRASGLGKEALTALPVYVHSASAEAGGTAAECAVCIVELRDGDTGRLLPRCGHRFHAECVDRWFRSHATCPLCRAAVADGCPVEADPKVVQPQGALDV</sequence>
<evidence type="ECO:0000313" key="5">
    <source>
        <dbReference type="EMBL" id="KAG8063431.1"/>
    </source>
</evidence>
<dbReference type="PROSITE" id="PS50089">
    <property type="entry name" value="ZF_RING_2"/>
    <property type="match status" value="1"/>
</dbReference>
<dbReference type="GO" id="GO:0016567">
    <property type="term" value="P:protein ubiquitination"/>
    <property type="evidence" value="ECO:0007669"/>
    <property type="project" value="TreeGrafter"/>
</dbReference>
<keyword evidence="1" id="KW-0479">Metal-binding</keyword>
<keyword evidence="1" id="KW-0862">Zinc</keyword>
<gene>
    <name evidence="5" type="ORF">GUJ93_ZPchr0003g16515</name>
</gene>
<dbReference type="InterPro" id="IPR001841">
    <property type="entry name" value="Znf_RING"/>
</dbReference>
<keyword evidence="3" id="KW-1133">Transmembrane helix</keyword>
<organism evidence="5 6">
    <name type="scientific">Zizania palustris</name>
    <name type="common">Northern wild rice</name>
    <dbReference type="NCBI Taxonomy" id="103762"/>
    <lineage>
        <taxon>Eukaryota</taxon>
        <taxon>Viridiplantae</taxon>
        <taxon>Streptophyta</taxon>
        <taxon>Embryophyta</taxon>
        <taxon>Tracheophyta</taxon>
        <taxon>Spermatophyta</taxon>
        <taxon>Magnoliopsida</taxon>
        <taxon>Liliopsida</taxon>
        <taxon>Poales</taxon>
        <taxon>Poaceae</taxon>
        <taxon>BOP clade</taxon>
        <taxon>Oryzoideae</taxon>
        <taxon>Oryzeae</taxon>
        <taxon>Zizaniinae</taxon>
        <taxon>Zizania</taxon>
    </lineage>
</organism>
<dbReference type="PANTHER" id="PTHR45676">
    <property type="entry name" value="RING-H2 FINGER PROTEIN ATL51-RELATED"/>
    <property type="match status" value="1"/>
</dbReference>
<reference evidence="5" key="2">
    <citation type="submission" date="2021-02" db="EMBL/GenBank/DDBJ databases">
        <authorList>
            <person name="Kimball J.A."/>
            <person name="Haas M.W."/>
            <person name="Macchietto M."/>
            <person name="Kono T."/>
            <person name="Duquette J."/>
            <person name="Shao M."/>
        </authorList>
    </citation>
    <scope>NUCLEOTIDE SEQUENCE</scope>
    <source>
        <tissue evidence="5">Fresh leaf tissue</tissue>
    </source>
</reference>
<keyword evidence="6" id="KW-1185">Reference proteome</keyword>
<feature type="region of interest" description="Disordered" evidence="2">
    <location>
        <begin position="51"/>
        <end position="79"/>
    </location>
</feature>
<dbReference type="AlphaFoldDB" id="A0A8J5RZ59"/>
<dbReference type="Proteomes" id="UP000729402">
    <property type="component" value="Unassembled WGS sequence"/>
</dbReference>
<dbReference type="FunFam" id="3.30.40.10:FF:000551">
    <property type="entry name" value="RING-H2 finger protein ATL3"/>
    <property type="match status" value="1"/>
</dbReference>